<evidence type="ECO:0000313" key="3">
    <source>
        <dbReference type="Proteomes" id="UP000316079"/>
    </source>
</evidence>
<keyword evidence="3" id="KW-1185">Reference proteome</keyword>
<gene>
    <name evidence="2" type="ORF">DNTS_007690</name>
</gene>
<sequence length="133" mass="15246">MKLLKRYTLVLVLYSVRCVRGLRFGDCAGLYRNLAARRLWIHAPRSHPFTRQRGSLCGWEVSLIRALIGLTKLITSISEFLKAAMQVHEGTSMRSSEGDRSPERCHPDKAALLKWTVKASLPARTMLINRRRR</sequence>
<dbReference type="EMBL" id="SRMA01025600">
    <property type="protein sequence ID" value="TRY92632.1"/>
    <property type="molecule type" value="Genomic_DNA"/>
</dbReference>
<feature type="signal peptide" evidence="1">
    <location>
        <begin position="1"/>
        <end position="21"/>
    </location>
</feature>
<dbReference type="AlphaFoldDB" id="A0A553QRQ7"/>
<feature type="chain" id="PRO_5022209912" description="Secreted protein" evidence="1">
    <location>
        <begin position="22"/>
        <end position="133"/>
    </location>
</feature>
<proteinExistence type="predicted"/>
<reference evidence="2 3" key="1">
    <citation type="journal article" date="2019" name="Sci. Data">
        <title>Hybrid genome assembly and annotation of Danionella translucida.</title>
        <authorList>
            <person name="Kadobianskyi M."/>
            <person name="Schulze L."/>
            <person name="Schuelke M."/>
            <person name="Judkewitz B."/>
        </authorList>
    </citation>
    <scope>NUCLEOTIDE SEQUENCE [LARGE SCALE GENOMIC DNA]</scope>
    <source>
        <strain evidence="2 3">Bolton</strain>
    </source>
</reference>
<organism evidence="2 3">
    <name type="scientific">Danionella cerebrum</name>
    <dbReference type="NCBI Taxonomy" id="2873325"/>
    <lineage>
        <taxon>Eukaryota</taxon>
        <taxon>Metazoa</taxon>
        <taxon>Chordata</taxon>
        <taxon>Craniata</taxon>
        <taxon>Vertebrata</taxon>
        <taxon>Euteleostomi</taxon>
        <taxon>Actinopterygii</taxon>
        <taxon>Neopterygii</taxon>
        <taxon>Teleostei</taxon>
        <taxon>Ostariophysi</taxon>
        <taxon>Cypriniformes</taxon>
        <taxon>Danionidae</taxon>
        <taxon>Danioninae</taxon>
        <taxon>Danionella</taxon>
    </lineage>
</organism>
<evidence type="ECO:0000256" key="1">
    <source>
        <dbReference type="SAM" id="SignalP"/>
    </source>
</evidence>
<protein>
    <recommendedName>
        <fullName evidence="4">Secreted protein</fullName>
    </recommendedName>
</protein>
<evidence type="ECO:0008006" key="4">
    <source>
        <dbReference type="Google" id="ProtNLM"/>
    </source>
</evidence>
<accession>A0A553QRQ7</accession>
<dbReference type="Proteomes" id="UP000316079">
    <property type="component" value="Unassembled WGS sequence"/>
</dbReference>
<name>A0A553QRQ7_9TELE</name>
<evidence type="ECO:0000313" key="2">
    <source>
        <dbReference type="EMBL" id="TRY92632.1"/>
    </source>
</evidence>
<keyword evidence="1" id="KW-0732">Signal</keyword>
<comment type="caution">
    <text evidence="2">The sequence shown here is derived from an EMBL/GenBank/DDBJ whole genome shotgun (WGS) entry which is preliminary data.</text>
</comment>